<dbReference type="OrthoDB" id="8526680at2"/>
<dbReference type="EMBL" id="SSOC01000003">
    <property type="protein sequence ID" value="THF65565.1"/>
    <property type="molecule type" value="Genomic_DNA"/>
</dbReference>
<dbReference type="RefSeq" id="WP_136347771.1">
    <property type="nucleotide sequence ID" value="NZ_SSOC01000003.1"/>
</dbReference>
<feature type="signal peptide" evidence="1">
    <location>
        <begin position="1"/>
        <end position="21"/>
    </location>
</feature>
<dbReference type="Proteomes" id="UP000308430">
    <property type="component" value="Unassembled WGS sequence"/>
</dbReference>
<evidence type="ECO:0000313" key="2">
    <source>
        <dbReference type="EMBL" id="THF65565.1"/>
    </source>
</evidence>
<gene>
    <name evidence="2" type="ORF">E6C76_08270</name>
</gene>
<feature type="chain" id="PRO_5021029481" evidence="1">
    <location>
        <begin position="22"/>
        <end position="157"/>
    </location>
</feature>
<evidence type="ECO:0000313" key="3">
    <source>
        <dbReference type="Proteomes" id="UP000308430"/>
    </source>
</evidence>
<reference evidence="2 3" key="1">
    <citation type="submission" date="2019-04" db="EMBL/GenBank/DDBJ databases">
        <title>Azoarcus nasutitermitis sp. nov. isolated from termite nest.</title>
        <authorList>
            <person name="Lin S.-Y."/>
            <person name="Hameed A."/>
            <person name="Hsu Y.-H."/>
            <person name="Young C.-C."/>
        </authorList>
    </citation>
    <scope>NUCLEOTIDE SEQUENCE [LARGE SCALE GENOMIC DNA]</scope>
    <source>
        <strain evidence="2 3">CC-YHH838</strain>
    </source>
</reference>
<dbReference type="AlphaFoldDB" id="A0A4V3WC27"/>
<sequence length="157" mass="16985">MRIPFALLLLASLPFAAPAHAGAETLTCPDLAQAKQVATCPALEELRYTYSGYCGDNARLYGRDTEVCASFESYRAFKNIALWESADGRFSGYLSCEEDAGEAAKARATRLSVSRRGSITLVKCEYEGGIQLAHRTHASCAVAEEDCATGECRARCE</sequence>
<keyword evidence="3" id="KW-1185">Reference proteome</keyword>
<evidence type="ECO:0000256" key="1">
    <source>
        <dbReference type="SAM" id="SignalP"/>
    </source>
</evidence>
<comment type="caution">
    <text evidence="2">The sequence shown here is derived from an EMBL/GenBank/DDBJ whole genome shotgun (WGS) entry which is preliminary data.</text>
</comment>
<proteinExistence type="predicted"/>
<accession>A0A4V3WC27</accession>
<name>A0A4V3WC27_9RHOO</name>
<keyword evidence="1" id="KW-0732">Signal</keyword>
<organism evidence="2 3">
    <name type="scientific">Pseudothauera nasutitermitis</name>
    <dbReference type="NCBI Taxonomy" id="2565930"/>
    <lineage>
        <taxon>Bacteria</taxon>
        <taxon>Pseudomonadati</taxon>
        <taxon>Pseudomonadota</taxon>
        <taxon>Betaproteobacteria</taxon>
        <taxon>Rhodocyclales</taxon>
        <taxon>Zoogloeaceae</taxon>
        <taxon>Pseudothauera</taxon>
    </lineage>
</organism>
<protein>
    <submittedName>
        <fullName evidence="2">Uncharacterized protein</fullName>
    </submittedName>
</protein>